<evidence type="ECO:0000256" key="8">
    <source>
        <dbReference type="RuleBase" id="RU363041"/>
    </source>
</evidence>
<evidence type="ECO:0000256" key="6">
    <source>
        <dbReference type="ARBA" id="ARBA00022989"/>
    </source>
</evidence>
<dbReference type="AlphaFoldDB" id="A0A2V1KC35"/>
<feature type="transmembrane region" description="Helical" evidence="8">
    <location>
        <begin position="152"/>
        <end position="171"/>
    </location>
</feature>
<reference evidence="10" key="1">
    <citation type="submission" date="2018-05" db="EMBL/GenBank/DDBJ databases">
        <authorList>
            <person name="Li Y."/>
        </authorList>
    </citation>
    <scope>NUCLEOTIDE SEQUENCE [LARGE SCALE GENOMIC DNA]</scope>
    <source>
        <strain evidence="10">sk1b4</strain>
    </source>
</reference>
<dbReference type="PANTHER" id="PTHR30269:SF23">
    <property type="entry name" value="MEMBRANE TRANSPORTER PROTEIN YDHB-RELATED"/>
    <property type="match status" value="1"/>
</dbReference>
<sequence>MLPVYDLATSGWVILILAGLLIGIAKTALPGLATLAVAMFAAVLPAKESTAVMLILLLVGDLLAVWAYRHDVDWKALRFVVPPVFIGLIAGAIVLNFISDGGMRKMIGIILLALTAITLLLMFNGKRKDRITKELADGTTSSSSEKFAKNPIARWIYGFIGSFTTMVANSGGPPMTMYFLASGFDMVRFLGTQAWFFFIVNIAKVPFQATLGLHSAHSLSSDLLLIPTVIVGAALGRWLIKRMNPAIFNPLIIVLTVLSSVYLLF</sequence>
<feature type="transmembrane region" description="Helical" evidence="8">
    <location>
        <begin position="12"/>
        <end position="44"/>
    </location>
</feature>
<feature type="transmembrane region" description="Helical" evidence="8">
    <location>
        <begin position="223"/>
        <end position="240"/>
    </location>
</feature>
<protein>
    <recommendedName>
        <fullName evidence="8">Probable membrane transporter protein</fullName>
    </recommendedName>
</protein>
<evidence type="ECO:0000256" key="5">
    <source>
        <dbReference type="ARBA" id="ARBA00022692"/>
    </source>
</evidence>
<comment type="subcellular location">
    <subcellularLocation>
        <location evidence="1 8">Cell membrane</location>
        <topology evidence="1 8">Multi-pass membrane protein</topology>
    </subcellularLocation>
</comment>
<evidence type="ECO:0000256" key="2">
    <source>
        <dbReference type="ARBA" id="ARBA00009142"/>
    </source>
</evidence>
<dbReference type="EMBL" id="QETB01000001">
    <property type="protein sequence ID" value="PWF26969.1"/>
    <property type="molecule type" value="Genomic_DNA"/>
</dbReference>
<proteinExistence type="inferred from homology"/>
<keyword evidence="4 8" id="KW-1003">Cell membrane</keyword>
<evidence type="ECO:0000256" key="1">
    <source>
        <dbReference type="ARBA" id="ARBA00004651"/>
    </source>
</evidence>
<dbReference type="Pfam" id="PF01925">
    <property type="entry name" value="TauE"/>
    <property type="match status" value="1"/>
</dbReference>
<keyword evidence="10" id="KW-1185">Reference proteome</keyword>
<dbReference type="InterPro" id="IPR002781">
    <property type="entry name" value="TM_pro_TauE-like"/>
</dbReference>
<dbReference type="Proteomes" id="UP000245283">
    <property type="component" value="Unassembled WGS sequence"/>
</dbReference>
<keyword evidence="7 8" id="KW-0472">Membrane</keyword>
<keyword evidence="5 8" id="KW-0812">Transmembrane</keyword>
<evidence type="ECO:0000313" key="9">
    <source>
        <dbReference type="EMBL" id="PWF26969.1"/>
    </source>
</evidence>
<name>A0A2V1KC35_9ACTO</name>
<feature type="transmembrane region" description="Helical" evidence="8">
    <location>
        <begin position="80"/>
        <end position="99"/>
    </location>
</feature>
<feature type="transmembrane region" description="Helical" evidence="8">
    <location>
        <begin position="50"/>
        <end position="68"/>
    </location>
</feature>
<keyword evidence="3" id="KW-0813">Transport</keyword>
<feature type="transmembrane region" description="Helical" evidence="8">
    <location>
        <begin position="105"/>
        <end position="123"/>
    </location>
</feature>
<feature type="transmembrane region" description="Helical" evidence="8">
    <location>
        <begin position="246"/>
        <end position="264"/>
    </location>
</feature>
<evidence type="ECO:0000256" key="4">
    <source>
        <dbReference type="ARBA" id="ARBA00022475"/>
    </source>
</evidence>
<accession>A0A2V1KC35</accession>
<evidence type="ECO:0000256" key="3">
    <source>
        <dbReference type="ARBA" id="ARBA00022448"/>
    </source>
</evidence>
<dbReference type="RefSeq" id="WP_109092470.1">
    <property type="nucleotide sequence ID" value="NZ_QETB01000001.1"/>
</dbReference>
<comment type="caution">
    <text evidence="9">The sequence shown here is derived from an EMBL/GenBank/DDBJ whole genome shotgun (WGS) entry which is preliminary data.</text>
</comment>
<dbReference type="InterPro" id="IPR052017">
    <property type="entry name" value="TSUP"/>
</dbReference>
<dbReference type="PANTHER" id="PTHR30269">
    <property type="entry name" value="TRANSMEMBRANE PROTEIN YFCA"/>
    <property type="match status" value="1"/>
</dbReference>
<dbReference type="GO" id="GO:0005886">
    <property type="term" value="C:plasma membrane"/>
    <property type="evidence" value="ECO:0007669"/>
    <property type="project" value="UniProtKB-SubCell"/>
</dbReference>
<comment type="similarity">
    <text evidence="2 8">Belongs to the 4-toluene sulfonate uptake permease (TSUP) (TC 2.A.102) family.</text>
</comment>
<evidence type="ECO:0000313" key="10">
    <source>
        <dbReference type="Proteomes" id="UP000245283"/>
    </source>
</evidence>
<evidence type="ECO:0000256" key="7">
    <source>
        <dbReference type="ARBA" id="ARBA00023136"/>
    </source>
</evidence>
<organism evidence="9 10">
    <name type="scientific">Ancrocorticia populi</name>
    <dbReference type="NCBI Taxonomy" id="2175228"/>
    <lineage>
        <taxon>Bacteria</taxon>
        <taxon>Bacillati</taxon>
        <taxon>Actinomycetota</taxon>
        <taxon>Actinomycetes</taxon>
        <taxon>Actinomycetales</taxon>
        <taxon>Actinomycetaceae</taxon>
        <taxon>Ancrocorticia</taxon>
    </lineage>
</organism>
<dbReference type="OrthoDB" id="9801058at2"/>
<gene>
    <name evidence="9" type="ORF">DD236_00700</name>
</gene>
<keyword evidence="6 8" id="KW-1133">Transmembrane helix</keyword>